<dbReference type="PATRIC" id="fig|1398.22.peg.3424"/>
<dbReference type="CDD" id="cd05466">
    <property type="entry name" value="PBP2_LTTR_substrate"/>
    <property type="match status" value="1"/>
</dbReference>
<evidence type="ECO:0000256" key="3">
    <source>
        <dbReference type="ARBA" id="ARBA00023125"/>
    </source>
</evidence>
<sequence length="296" mass="34070">MNFSECQLLSVLAQELNMRKAAERLFVSQPALSQRLQSIEKQWGAQLFLRTQKGLIITPEGELVIQLANEMLEREENVREAIRTLDSKVYGTLKIACATIVGQNWLPKVLKTFVEKYPEAKISLVTGWSSEILRSIYEDEVHIGIVRGLNEWKSTKIHLFEDPLFLVDQEIDTLEKLPAADRPFIQFKSDSNYYQEMMDWWHREFQTSPKQTIVVDQIETCKQMVFNGIGYAILPAITLDGAEIRHLHKIPLEGEGGEPLKRDTWLLGYDAAFQLKQVRAFVKVVREFIAAQPHIL</sequence>
<dbReference type="Gene3D" id="3.40.190.290">
    <property type="match status" value="1"/>
</dbReference>
<evidence type="ECO:0000313" key="5">
    <source>
        <dbReference type="EMBL" id="KWZ77223.1"/>
    </source>
</evidence>
<dbReference type="EMBL" id="LRPN01000177">
    <property type="protein sequence ID" value="KWZ77223.1"/>
    <property type="molecule type" value="Genomic_DNA"/>
</dbReference>
<dbReference type="SUPFAM" id="SSF46785">
    <property type="entry name" value="Winged helix' DNA-binding domain"/>
    <property type="match status" value="1"/>
</dbReference>
<evidence type="ECO:0000256" key="1">
    <source>
        <dbReference type="ARBA" id="ARBA00009437"/>
    </source>
</evidence>
<dbReference type="GO" id="GO:0003700">
    <property type="term" value="F:DNA-binding transcription factor activity"/>
    <property type="evidence" value="ECO:0007669"/>
    <property type="project" value="InterPro"/>
</dbReference>
<dbReference type="Proteomes" id="UP000070376">
    <property type="component" value="Unassembled WGS sequence"/>
</dbReference>
<dbReference type="RefSeq" id="WP_071646891.1">
    <property type="nucleotide sequence ID" value="NZ_CP010525.1"/>
</dbReference>
<dbReference type="Gene3D" id="1.10.10.10">
    <property type="entry name" value="Winged helix-like DNA-binding domain superfamily/Winged helix DNA-binding domain"/>
    <property type="match status" value="1"/>
</dbReference>
<keyword evidence="2" id="KW-0805">Transcription regulation</keyword>
<keyword evidence="3" id="KW-0238">DNA-binding</keyword>
<dbReference type="Pfam" id="PF00126">
    <property type="entry name" value="HTH_1"/>
    <property type="match status" value="1"/>
</dbReference>
<dbReference type="SUPFAM" id="SSF53850">
    <property type="entry name" value="Periplasmic binding protein-like II"/>
    <property type="match status" value="1"/>
</dbReference>
<comment type="caution">
    <text evidence="5">The sequence shown here is derived from an EMBL/GenBank/DDBJ whole genome shotgun (WGS) entry which is preliminary data.</text>
</comment>
<accession>A0A133KCD1</accession>
<dbReference type="PANTHER" id="PTHR30126:SF78">
    <property type="entry name" value="HTH LYSR-TYPE DOMAIN-CONTAINING PROTEIN"/>
    <property type="match status" value="1"/>
</dbReference>
<dbReference type="InterPro" id="IPR036388">
    <property type="entry name" value="WH-like_DNA-bd_sf"/>
</dbReference>
<proteinExistence type="inferred from homology"/>
<organism evidence="5 6">
    <name type="scientific">Heyndrickxia coagulans</name>
    <name type="common">Weizmannia coagulans</name>
    <dbReference type="NCBI Taxonomy" id="1398"/>
    <lineage>
        <taxon>Bacteria</taxon>
        <taxon>Bacillati</taxon>
        <taxon>Bacillota</taxon>
        <taxon>Bacilli</taxon>
        <taxon>Bacillales</taxon>
        <taxon>Bacillaceae</taxon>
        <taxon>Heyndrickxia</taxon>
    </lineage>
</organism>
<name>A0A133KCD1_HEYCO</name>
<dbReference type="InterPro" id="IPR036390">
    <property type="entry name" value="WH_DNA-bd_sf"/>
</dbReference>
<dbReference type="PROSITE" id="PS50931">
    <property type="entry name" value="HTH_LYSR"/>
    <property type="match status" value="1"/>
</dbReference>
<gene>
    <name evidence="5" type="ORF">HMPREF3213_03412</name>
</gene>
<dbReference type="GeneID" id="93260321"/>
<reference evidence="6" key="1">
    <citation type="submission" date="2016-01" db="EMBL/GenBank/DDBJ databases">
        <authorList>
            <person name="Mitreva M."/>
            <person name="Pepin K.H."/>
            <person name="Mihindukulasuriya K.A."/>
            <person name="Fulton R."/>
            <person name="Fronick C."/>
            <person name="O'Laughlin M."/>
            <person name="Miner T."/>
            <person name="Herter B."/>
            <person name="Rosa B.A."/>
            <person name="Cordes M."/>
            <person name="Tomlinson C."/>
            <person name="Wollam A."/>
            <person name="Palsikar V.B."/>
            <person name="Mardis E.R."/>
            <person name="Wilson R.K."/>
        </authorList>
    </citation>
    <scope>NUCLEOTIDE SEQUENCE [LARGE SCALE GENOMIC DNA]</scope>
    <source>
        <strain evidence="6">GED7749B</strain>
    </source>
</reference>
<protein>
    <submittedName>
        <fullName evidence="5">LysR substrate binding domain protein</fullName>
    </submittedName>
</protein>
<dbReference type="InterPro" id="IPR005119">
    <property type="entry name" value="LysR_subst-bd"/>
</dbReference>
<keyword evidence="4" id="KW-0804">Transcription</keyword>
<evidence type="ECO:0000256" key="2">
    <source>
        <dbReference type="ARBA" id="ARBA00023015"/>
    </source>
</evidence>
<comment type="similarity">
    <text evidence="1">Belongs to the LysR transcriptional regulatory family.</text>
</comment>
<evidence type="ECO:0000313" key="6">
    <source>
        <dbReference type="Proteomes" id="UP000070376"/>
    </source>
</evidence>
<dbReference type="Pfam" id="PF03466">
    <property type="entry name" value="LysR_substrate"/>
    <property type="match status" value="1"/>
</dbReference>
<dbReference type="PANTHER" id="PTHR30126">
    <property type="entry name" value="HTH-TYPE TRANSCRIPTIONAL REGULATOR"/>
    <property type="match status" value="1"/>
</dbReference>
<dbReference type="PRINTS" id="PR00039">
    <property type="entry name" value="HTHLYSR"/>
</dbReference>
<evidence type="ECO:0000256" key="4">
    <source>
        <dbReference type="ARBA" id="ARBA00023163"/>
    </source>
</evidence>
<dbReference type="AlphaFoldDB" id="A0A133KCD1"/>
<dbReference type="GO" id="GO:0000976">
    <property type="term" value="F:transcription cis-regulatory region binding"/>
    <property type="evidence" value="ECO:0007669"/>
    <property type="project" value="TreeGrafter"/>
</dbReference>
<dbReference type="InterPro" id="IPR000847">
    <property type="entry name" value="LysR_HTH_N"/>
</dbReference>